<dbReference type="SMART" id="SM00220">
    <property type="entry name" value="S_TKc"/>
    <property type="match status" value="1"/>
</dbReference>
<keyword evidence="7" id="KW-0808">Transferase</keyword>
<evidence type="ECO:0000256" key="11">
    <source>
        <dbReference type="ARBA" id="ARBA00022840"/>
    </source>
</evidence>
<evidence type="ECO:0000256" key="12">
    <source>
        <dbReference type="ARBA" id="ARBA00022842"/>
    </source>
</evidence>
<comment type="catalytic activity">
    <reaction evidence="13">
        <text>L-threonyl-[protein] + ATP = O-phospho-L-threonyl-[protein] + ADP + H(+)</text>
        <dbReference type="Rhea" id="RHEA:46608"/>
        <dbReference type="Rhea" id="RHEA-COMP:11060"/>
        <dbReference type="Rhea" id="RHEA-COMP:11605"/>
        <dbReference type="ChEBI" id="CHEBI:15378"/>
        <dbReference type="ChEBI" id="CHEBI:30013"/>
        <dbReference type="ChEBI" id="CHEBI:30616"/>
        <dbReference type="ChEBI" id="CHEBI:61977"/>
        <dbReference type="ChEBI" id="CHEBI:456216"/>
        <dbReference type="EC" id="2.7.11.1"/>
    </reaction>
</comment>
<reference evidence="17" key="2">
    <citation type="submission" date="2022-01" db="EMBL/GenBank/DDBJ databases">
        <authorList>
            <person name="Hirooka S."/>
            <person name="Miyagishima S.Y."/>
        </authorList>
    </citation>
    <scope>NUCLEOTIDE SEQUENCE</scope>
    <source>
        <strain evidence="17">NBRC 102759</strain>
    </source>
</reference>
<sequence>MSTISNNYEWEDSYELIEKIGQGSFGEVYRALEKATGKPVAIKLIDLEDAKGDIEEFRREIRILSQLNNPYIVEYYNSFLSGSFLWMVMEYLEGGSIKELIAATGPLSEDAAAICLREMLLALSYFHKEGRLHRDIKAANILLSSEGHVKLADFGVSEQVTKTMRKRNTFVGTPFWMAPEVIEASYYDQKADIWSFGITALEMVYGRPPWADTHPMKALFLITKSDPPRLSDEFSEEFKDFICQCLQKDPEKRKNAESLLQHPFITKRRDTSILKQLLNEKKKQKQLSSHKLVSKADRRRKLPSIDLDFAWDFGTVKTLKKDTGGTIFVVEDHLGTVQELKVSNETTQDMIHIPDPELGTKCRLEWKGDSVRSVQLTDGTVFRVETTSSYRSNSSQADGTVLDRQFDTRTSEDSSLCRRLSKESQVAKLPNNFVTKAGSDSTDTVLYSSKIKRNGTSRVSGTVSAEETVRLIDATTQQKMGTALAPATNTVNHTGRPSILYGTERMEDVHYQQEFRRYRRHSQVIEDTEVPSIFREVICPVFKSCSLETEDERLSGEWNTALSNLETAFAYAEQCRPGFSSEFVEKIITTVHDSTVEHIRNVLPERLKVSISPCTVDGRYERVKQDSLDDLSHVTKESKVSHARRKTFA</sequence>
<accession>A0A9C7PUD4</accession>
<dbReference type="FunFam" id="1.10.510.10:FF:000499">
    <property type="entry name" value="Serine/threonine-protein kinase KIC1"/>
    <property type="match status" value="1"/>
</dbReference>
<keyword evidence="18" id="KW-1185">Reference proteome</keyword>
<evidence type="ECO:0000256" key="6">
    <source>
        <dbReference type="ARBA" id="ARBA00022527"/>
    </source>
</evidence>
<comment type="catalytic activity">
    <reaction evidence="14">
        <text>L-seryl-[protein] + ATP = O-phospho-L-seryl-[protein] + ADP + H(+)</text>
        <dbReference type="Rhea" id="RHEA:17989"/>
        <dbReference type="Rhea" id="RHEA-COMP:9863"/>
        <dbReference type="Rhea" id="RHEA-COMP:11604"/>
        <dbReference type="ChEBI" id="CHEBI:15378"/>
        <dbReference type="ChEBI" id="CHEBI:29999"/>
        <dbReference type="ChEBI" id="CHEBI:30616"/>
        <dbReference type="ChEBI" id="CHEBI:83421"/>
        <dbReference type="ChEBI" id="CHEBI:456216"/>
        <dbReference type="EC" id="2.7.11.1"/>
    </reaction>
</comment>
<keyword evidence="11 15" id="KW-0067">ATP-binding</keyword>
<dbReference type="Gene3D" id="1.10.510.10">
    <property type="entry name" value="Transferase(Phosphotransferase) domain 1"/>
    <property type="match status" value="1"/>
</dbReference>
<dbReference type="Gene3D" id="1.10.12.70">
    <property type="match status" value="1"/>
</dbReference>
<dbReference type="GO" id="GO:0005737">
    <property type="term" value="C:cytoplasm"/>
    <property type="evidence" value="ECO:0007669"/>
    <property type="project" value="UniProtKB-SubCell"/>
</dbReference>
<dbReference type="InterPro" id="IPR017441">
    <property type="entry name" value="Protein_kinase_ATP_BS"/>
</dbReference>
<gene>
    <name evidence="17" type="ORF">GpartN1_g2160.t1</name>
</gene>
<evidence type="ECO:0000256" key="7">
    <source>
        <dbReference type="ARBA" id="ARBA00022679"/>
    </source>
</evidence>
<comment type="cofactor">
    <cofactor evidence="1">
        <name>Mg(2+)</name>
        <dbReference type="ChEBI" id="CHEBI:18420"/>
    </cofactor>
</comment>
<keyword evidence="9 15" id="KW-0547">Nucleotide-binding</keyword>
<name>A0A9C7PUD4_9RHOD</name>
<protein>
    <recommendedName>
        <fullName evidence="4">non-specific serine/threonine protein kinase</fullName>
        <ecNumber evidence="4">2.7.11.1</ecNumber>
    </recommendedName>
</protein>
<comment type="similarity">
    <text evidence="3">Belongs to the protein kinase superfamily. STE Ser/Thr protein kinase family. STE20 subfamily.</text>
</comment>
<dbReference type="GO" id="GO:0005524">
    <property type="term" value="F:ATP binding"/>
    <property type="evidence" value="ECO:0007669"/>
    <property type="project" value="UniProtKB-UniRule"/>
</dbReference>
<keyword evidence="5" id="KW-0963">Cytoplasm</keyword>
<feature type="binding site" evidence="15">
    <location>
        <position position="43"/>
    </location>
    <ligand>
        <name>ATP</name>
        <dbReference type="ChEBI" id="CHEBI:30616"/>
    </ligand>
</feature>
<comment type="subcellular location">
    <subcellularLocation>
        <location evidence="2">Cytoplasm</location>
    </subcellularLocation>
</comment>
<dbReference type="InterPro" id="IPR000719">
    <property type="entry name" value="Prot_kinase_dom"/>
</dbReference>
<dbReference type="Proteomes" id="UP001061958">
    <property type="component" value="Unassembled WGS sequence"/>
</dbReference>
<keyword evidence="6" id="KW-0723">Serine/threonine-protein kinase</keyword>
<dbReference type="InterPro" id="IPR048288">
    <property type="entry name" value="PDCD10_N"/>
</dbReference>
<dbReference type="PANTHER" id="PTHR48012">
    <property type="entry name" value="STERILE20-LIKE KINASE, ISOFORM B-RELATED"/>
    <property type="match status" value="1"/>
</dbReference>
<evidence type="ECO:0000256" key="13">
    <source>
        <dbReference type="ARBA" id="ARBA00047899"/>
    </source>
</evidence>
<evidence type="ECO:0000259" key="16">
    <source>
        <dbReference type="PROSITE" id="PS50011"/>
    </source>
</evidence>
<keyword evidence="8" id="KW-0479">Metal-binding</keyword>
<evidence type="ECO:0000256" key="9">
    <source>
        <dbReference type="ARBA" id="ARBA00022741"/>
    </source>
</evidence>
<evidence type="ECO:0000256" key="15">
    <source>
        <dbReference type="PROSITE-ProRule" id="PRU10141"/>
    </source>
</evidence>
<dbReference type="PANTHER" id="PTHR48012:SF10">
    <property type="entry name" value="FI20177P1"/>
    <property type="match status" value="1"/>
</dbReference>
<feature type="domain" description="Protein kinase" evidence="16">
    <location>
        <begin position="14"/>
        <end position="265"/>
    </location>
</feature>
<keyword evidence="12" id="KW-0460">Magnesium</keyword>
<evidence type="ECO:0000313" key="17">
    <source>
        <dbReference type="EMBL" id="GJQ10369.1"/>
    </source>
</evidence>
<organism evidence="17 18">
    <name type="scientific">Galdieria partita</name>
    <dbReference type="NCBI Taxonomy" id="83374"/>
    <lineage>
        <taxon>Eukaryota</taxon>
        <taxon>Rhodophyta</taxon>
        <taxon>Bangiophyceae</taxon>
        <taxon>Galdieriales</taxon>
        <taxon>Galdieriaceae</taxon>
        <taxon>Galdieria</taxon>
    </lineage>
</organism>
<dbReference type="EC" id="2.7.11.1" evidence="4"/>
<proteinExistence type="inferred from homology"/>
<dbReference type="PROSITE" id="PS50011">
    <property type="entry name" value="PROTEIN_KINASE_DOM"/>
    <property type="match status" value="1"/>
</dbReference>
<dbReference type="SUPFAM" id="SSF56112">
    <property type="entry name" value="Protein kinase-like (PK-like)"/>
    <property type="match status" value="1"/>
</dbReference>
<evidence type="ECO:0000256" key="4">
    <source>
        <dbReference type="ARBA" id="ARBA00012513"/>
    </source>
</evidence>
<evidence type="ECO:0000256" key="1">
    <source>
        <dbReference type="ARBA" id="ARBA00001946"/>
    </source>
</evidence>
<dbReference type="Pfam" id="PF20929">
    <property type="entry name" value="PDCD10_N"/>
    <property type="match status" value="1"/>
</dbReference>
<evidence type="ECO:0000256" key="8">
    <source>
        <dbReference type="ARBA" id="ARBA00022723"/>
    </source>
</evidence>
<evidence type="ECO:0000256" key="10">
    <source>
        <dbReference type="ARBA" id="ARBA00022777"/>
    </source>
</evidence>
<dbReference type="OrthoDB" id="248923at2759"/>
<dbReference type="InterPro" id="IPR046409">
    <property type="entry name" value="PDC10_dimerisation_sf"/>
</dbReference>
<evidence type="ECO:0000256" key="5">
    <source>
        <dbReference type="ARBA" id="ARBA00022490"/>
    </source>
</evidence>
<keyword evidence="10" id="KW-0418">Kinase</keyword>
<dbReference type="Pfam" id="PF00069">
    <property type="entry name" value="Pkinase"/>
    <property type="match status" value="1"/>
</dbReference>
<evidence type="ECO:0000256" key="2">
    <source>
        <dbReference type="ARBA" id="ARBA00004496"/>
    </source>
</evidence>
<dbReference type="GO" id="GO:0004674">
    <property type="term" value="F:protein serine/threonine kinase activity"/>
    <property type="evidence" value="ECO:0007669"/>
    <property type="project" value="UniProtKB-KW"/>
</dbReference>
<dbReference type="PROSITE" id="PS00107">
    <property type="entry name" value="PROTEIN_KINASE_ATP"/>
    <property type="match status" value="1"/>
</dbReference>
<dbReference type="EMBL" id="BQMJ01000015">
    <property type="protein sequence ID" value="GJQ10369.1"/>
    <property type="molecule type" value="Genomic_DNA"/>
</dbReference>
<dbReference type="InterPro" id="IPR050629">
    <property type="entry name" value="STE20/SPS1-PAK"/>
</dbReference>
<comment type="caution">
    <text evidence="17">The sequence shown here is derived from an EMBL/GenBank/DDBJ whole genome shotgun (WGS) entry which is preliminary data.</text>
</comment>
<dbReference type="GO" id="GO:0046872">
    <property type="term" value="F:metal ion binding"/>
    <property type="evidence" value="ECO:0007669"/>
    <property type="project" value="UniProtKB-KW"/>
</dbReference>
<evidence type="ECO:0000313" key="18">
    <source>
        <dbReference type="Proteomes" id="UP001061958"/>
    </source>
</evidence>
<reference evidence="17" key="1">
    <citation type="journal article" date="2022" name="Proc. Natl. Acad. Sci. U.S.A.">
        <title>Life cycle and functional genomics of the unicellular red alga Galdieria for elucidating algal and plant evolution and industrial use.</title>
        <authorList>
            <person name="Hirooka S."/>
            <person name="Itabashi T."/>
            <person name="Ichinose T.M."/>
            <person name="Onuma R."/>
            <person name="Fujiwara T."/>
            <person name="Yamashita S."/>
            <person name="Jong L.W."/>
            <person name="Tomita R."/>
            <person name="Iwane A.H."/>
            <person name="Miyagishima S.Y."/>
        </authorList>
    </citation>
    <scope>NUCLEOTIDE SEQUENCE</scope>
    <source>
        <strain evidence="17">NBRC 102759</strain>
    </source>
</reference>
<evidence type="ECO:0000256" key="14">
    <source>
        <dbReference type="ARBA" id="ARBA00048679"/>
    </source>
</evidence>
<dbReference type="InterPro" id="IPR011009">
    <property type="entry name" value="Kinase-like_dom_sf"/>
</dbReference>
<evidence type="ECO:0000256" key="3">
    <source>
        <dbReference type="ARBA" id="ARBA00008874"/>
    </source>
</evidence>
<dbReference type="AlphaFoldDB" id="A0A9C7PUD4"/>